<evidence type="ECO:0000256" key="1">
    <source>
        <dbReference type="ARBA" id="ARBA00004141"/>
    </source>
</evidence>
<dbReference type="PANTHER" id="PTHR11972:SF41">
    <property type="entry name" value="FERRIC REDUCTION OXIDASE 2"/>
    <property type="match status" value="1"/>
</dbReference>
<sequence>MKMRAAAAAARTFKGADFIIAHLLRLAMLILFVGWMLFWFLRPLKLRVKPWLTFISKTSTSYFGMAGSINILLSAPIFLVAILGSIYLHITRNQHEQTIKPKRKKQRVSLWTYPIFTGGPLGTVTGGDLCILLILVGVVVWSLSFYIVNGLHGVNHSKLPPGVKLWELQCVIIAQFLGLVGTLCLAFLFFPVTRGSVLLQLLNTSFEISVKYHIWIANVAMAILTAHGMSYLLIWGATNDLPEEVRSWNKIGFSNIAGEIALLAGLIIWLTSIKSIRQRFFEVFYYTHHLYLIFIVFFAMHVGDVIFSLALPGIFLFLLDRYLRFLQSRKTVDVISARKLSSNMVHLVIAKHPSLVYNPTSIILLNLPVISRLEWHPFSIVSTSSSHSDRLSVLIKCQQGWTKKLDNFLDCLSSMESPLHLQAAIEGPYGPASSDFLRYDALILIGGGSGIAPMLSILTETLHQHNIKNENHVPSEILLIWSVKKAEELCILNLISPSIICPNYSGLLKLEVQAFVTRAESPDAEMAELDIEEMASPTETCFNNYEIKEGKSKEADACMGSVSSITSINNTLWQAAIVAFALLGYLLLTGLLNHLYIYPLDHNTYTAYPWWSRGLLAIFCMSVGIVIFGGLVYVIWNRDQTNKVCKSTEEKYETQTRDTIQELQKDTILSRCSIHYRQRPDLQDMIGKFSMKMGGKSVGVIACGPETMQRGVASACRHHTSFLGHKSSVALDFHSITYNL</sequence>
<comment type="subcellular location">
    <subcellularLocation>
        <location evidence="1">Membrane</location>
        <topology evidence="1">Multi-pass membrane protein</topology>
    </subcellularLocation>
</comment>
<dbReference type="SFLD" id="SFLDG01168">
    <property type="entry name" value="Ferric_reductase_subgroup_(FRE"/>
    <property type="match status" value="1"/>
</dbReference>
<evidence type="ECO:0000256" key="2">
    <source>
        <dbReference type="ARBA" id="ARBA00022692"/>
    </source>
</evidence>
<feature type="transmembrane region" description="Helical" evidence="7">
    <location>
        <begin position="290"/>
        <end position="319"/>
    </location>
</feature>
<keyword evidence="6 7" id="KW-0472">Membrane</keyword>
<dbReference type="InterPro" id="IPR050369">
    <property type="entry name" value="RBOH/FRE"/>
</dbReference>
<keyword evidence="3" id="KW-0274">FAD</keyword>
<evidence type="ECO:0000259" key="8">
    <source>
        <dbReference type="PROSITE" id="PS51384"/>
    </source>
</evidence>
<keyword evidence="2 7" id="KW-0812">Transmembrane</keyword>
<dbReference type="Pfam" id="PF08022">
    <property type="entry name" value="FAD_binding_8"/>
    <property type="match status" value="1"/>
</dbReference>
<keyword evidence="10" id="KW-1185">Reference proteome</keyword>
<evidence type="ECO:0000256" key="3">
    <source>
        <dbReference type="ARBA" id="ARBA00022827"/>
    </source>
</evidence>
<feature type="transmembrane region" description="Helical" evidence="7">
    <location>
        <begin position="616"/>
        <end position="636"/>
    </location>
</feature>
<feature type="transmembrane region" description="Helical" evidence="7">
    <location>
        <begin position="61"/>
        <end position="88"/>
    </location>
</feature>
<dbReference type="SUPFAM" id="SSF52343">
    <property type="entry name" value="Ferredoxin reductase-like, C-terminal NADP-linked domain"/>
    <property type="match status" value="1"/>
</dbReference>
<dbReference type="PRINTS" id="PR00466">
    <property type="entry name" value="GP91PHOX"/>
</dbReference>
<feature type="transmembrane region" description="Helical" evidence="7">
    <location>
        <begin position="170"/>
        <end position="192"/>
    </location>
</feature>
<keyword evidence="4 7" id="KW-1133">Transmembrane helix</keyword>
<feature type="transmembrane region" description="Helical" evidence="7">
    <location>
        <begin position="248"/>
        <end position="270"/>
    </location>
</feature>
<dbReference type="Gene3D" id="3.40.50.80">
    <property type="entry name" value="Nucleotide-binding domain of ferredoxin-NADP reductase (FNR) module"/>
    <property type="match status" value="2"/>
</dbReference>
<evidence type="ECO:0000256" key="7">
    <source>
        <dbReference type="SAM" id="Phobius"/>
    </source>
</evidence>
<dbReference type="Pfam" id="PF01794">
    <property type="entry name" value="Ferric_reduct"/>
    <property type="match status" value="1"/>
</dbReference>
<gene>
    <name evidence="9" type="ORF">KI387_009885</name>
</gene>
<dbReference type="PANTHER" id="PTHR11972">
    <property type="entry name" value="NADPH OXIDASE"/>
    <property type="match status" value="1"/>
</dbReference>
<name>A0AA38KIL2_TAXCH</name>
<dbReference type="InterPro" id="IPR013121">
    <property type="entry name" value="Fe_red_NAD-bd_6"/>
</dbReference>
<dbReference type="PROSITE" id="PS51384">
    <property type="entry name" value="FAD_FR"/>
    <property type="match status" value="1"/>
</dbReference>
<feature type="transmembrane region" description="Helical" evidence="7">
    <location>
        <begin position="20"/>
        <end position="41"/>
    </location>
</feature>
<reference evidence="9 10" key="1">
    <citation type="journal article" date="2021" name="Nat. Plants">
        <title>The Taxus genome provides insights into paclitaxel biosynthesis.</title>
        <authorList>
            <person name="Xiong X."/>
            <person name="Gou J."/>
            <person name="Liao Q."/>
            <person name="Li Y."/>
            <person name="Zhou Q."/>
            <person name="Bi G."/>
            <person name="Li C."/>
            <person name="Du R."/>
            <person name="Wang X."/>
            <person name="Sun T."/>
            <person name="Guo L."/>
            <person name="Liang H."/>
            <person name="Lu P."/>
            <person name="Wu Y."/>
            <person name="Zhang Z."/>
            <person name="Ro D.K."/>
            <person name="Shang Y."/>
            <person name="Huang S."/>
            <person name="Yan J."/>
        </authorList>
    </citation>
    <scope>NUCLEOTIDE SEQUENCE [LARGE SCALE GENOMIC DNA]</scope>
    <source>
        <strain evidence="9">Ta-2019</strain>
    </source>
</reference>
<dbReference type="OMA" id="GHMVIAI"/>
<dbReference type="Proteomes" id="UP000824469">
    <property type="component" value="Unassembled WGS sequence"/>
</dbReference>
<dbReference type="InterPro" id="IPR013112">
    <property type="entry name" value="FAD-bd_8"/>
</dbReference>
<feature type="transmembrane region" description="Helical" evidence="7">
    <location>
        <begin position="131"/>
        <end position="149"/>
    </location>
</feature>
<dbReference type="InterPro" id="IPR000778">
    <property type="entry name" value="Cyt_b245_heavy_chain"/>
</dbReference>
<proteinExistence type="predicted"/>
<comment type="caution">
    <text evidence="9">The sequence shown here is derived from an EMBL/GenBank/DDBJ whole genome shotgun (WGS) entry which is preliminary data.</text>
</comment>
<dbReference type="CDD" id="cd06186">
    <property type="entry name" value="NOX_Duox_like_FAD_NADP"/>
    <property type="match status" value="1"/>
</dbReference>
<evidence type="ECO:0000313" key="10">
    <source>
        <dbReference type="Proteomes" id="UP000824469"/>
    </source>
</evidence>
<evidence type="ECO:0000256" key="6">
    <source>
        <dbReference type="ARBA" id="ARBA00023136"/>
    </source>
</evidence>
<dbReference type="GO" id="GO:0000293">
    <property type="term" value="F:ferric-chelate reductase activity"/>
    <property type="evidence" value="ECO:0007669"/>
    <property type="project" value="TreeGrafter"/>
</dbReference>
<keyword evidence="5" id="KW-0560">Oxidoreductase</keyword>
<protein>
    <recommendedName>
        <fullName evidence="8">FAD-binding FR-type domain-containing protein</fullName>
    </recommendedName>
</protein>
<dbReference type="EMBL" id="JAHRHJ020000008">
    <property type="protein sequence ID" value="KAH9305481.1"/>
    <property type="molecule type" value="Genomic_DNA"/>
</dbReference>
<dbReference type="AlphaFoldDB" id="A0AA38KIL2"/>
<organism evidence="9 10">
    <name type="scientific">Taxus chinensis</name>
    <name type="common">Chinese yew</name>
    <name type="synonym">Taxus wallichiana var. chinensis</name>
    <dbReference type="NCBI Taxonomy" id="29808"/>
    <lineage>
        <taxon>Eukaryota</taxon>
        <taxon>Viridiplantae</taxon>
        <taxon>Streptophyta</taxon>
        <taxon>Embryophyta</taxon>
        <taxon>Tracheophyta</taxon>
        <taxon>Spermatophyta</taxon>
        <taxon>Pinopsida</taxon>
        <taxon>Pinidae</taxon>
        <taxon>Conifers II</taxon>
        <taxon>Cupressales</taxon>
        <taxon>Taxaceae</taxon>
        <taxon>Taxus</taxon>
    </lineage>
</organism>
<dbReference type="InterPro" id="IPR013130">
    <property type="entry name" value="Fe3_Rdtase_TM_dom"/>
</dbReference>
<dbReference type="SFLD" id="SFLDS00052">
    <property type="entry name" value="Ferric_Reductase_Domain"/>
    <property type="match status" value="1"/>
</dbReference>
<accession>A0AA38KIL2</accession>
<evidence type="ECO:0000256" key="5">
    <source>
        <dbReference type="ARBA" id="ARBA00023002"/>
    </source>
</evidence>
<feature type="transmembrane region" description="Helical" evidence="7">
    <location>
        <begin position="212"/>
        <end position="236"/>
    </location>
</feature>
<dbReference type="Pfam" id="PF08030">
    <property type="entry name" value="NAD_binding_6"/>
    <property type="match status" value="2"/>
</dbReference>
<dbReference type="InterPro" id="IPR017927">
    <property type="entry name" value="FAD-bd_FR_type"/>
</dbReference>
<evidence type="ECO:0000256" key="4">
    <source>
        <dbReference type="ARBA" id="ARBA00022989"/>
    </source>
</evidence>
<dbReference type="InterPro" id="IPR039261">
    <property type="entry name" value="FNR_nucleotide-bd"/>
</dbReference>
<dbReference type="GO" id="GO:0005886">
    <property type="term" value="C:plasma membrane"/>
    <property type="evidence" value="ECO:0007669"/>
    <property type="project" value="TreeGrafter"/>
</dbReference>
<evidence type="ECO:0000313" key="9">
    <source>
        <dbReference type="EMBL" id="KAH9305481.1"/>
    </source>
</evidence>
<feature type="domain" description="FAD-binding FR-type" evidence="8">
    <location>
        <begin position="327"/>
        <end position="435"/>
    </location>
</feature>
<feature type="transmembrane region" description="Helical" evidence="7">
    <location>
        <begin position="572"/>
        <end position="596"/>
    </location>
</feature>
<keyword evidence="3" id="KW-0285">Flavoprotein</keyword>